<evidence type="ECO:0000256" key="3">
    <source>
        <dbReference type="ARBA" id="ARBA00022692"/>
    </source>
</evidence>
<dbReference type="EMBL" id="CP119317">
    <property type="protein sequence ID" value="WEK54421.1"/>
    <property type="molecule type" value="Genomic_DNA"/>
</dbReference>
<proteinExistence type="inferred from homology"/>
<evidence type="ECO:0000259" key="8">
    <source>
        <dbReference type="Pfam" id="PF13515"/>
    </source>
</evidence>
<evidence type="ECO:0000256" key="2">
    <source>
        <dbReference type="ARBA" id="ARBA00022475"/>
    </source>
</evidence>
<keyword evidence="5 7" id="KW-0472">Membrane</keyword>
<feature type="transmembrane region" description="Helical" evidence="7">
    <location>
        <begin position="88"/>
        <end position="106"/>
    </location>
</feature>
<evidence type="ECO:0000256" key="7">
    <source>
        <dbReference type="SAM" id="Phobius"/>
    </source>
</evidence>
<feature type="transmembrane region" description="Helical" evidence="7">
    <location>
        <begin position="349"/>
        <end position="371"/>
    </location>
</feature>
<comment type="similarity">
    <text evidence="6">Belongs to the YccS/YhfK family.</text>
</comment>
<evidence type="ECO:0000256" key="6">
    <source>
        <dbReference type="ARBA" id="ARBA00043993"/>
    </source>
</evidence>
<feature type="transmembrane region" description="Helical" evidence="7">
    <location>
        <begin position="163"/>
        <end position="182"/>
    </location>
</feature>
<reference evidence="9" key="1">
    <citation type="submission" date="2023-03" db="EMBL/GenBank/DDBJ databases">
        <title>Andean soil-derived lignocellulolytic bacterial consortium as a source of novel taxa and putative plastic-active enzymes.</title>
        <authorList>
            <person name="Diaz-Garcia L."/>
            <person name="Chuvochina M."/>
            <person name="Feuerriegel G."/>
            <person name="Bunk B."/>
            <person name="Sproer C."/>
            <person name="Streit W.R."/>
            <person name="Rodriguez L.M."/>
            <person name="Overmann J."/>
            <person name="Jimenez D.J."/>
        </authorList>
    </citation>
    <scope>NUCLEOTIDE SEQUENCE</scope>
    <source>
        <strain evidence="9">MAG 2441</strain>
    </source>
</reference>
<keyword evidence="3 7" id="KW-0812">Transmembrane</keyword>
<dbReference type="GO" id="GO:0005886">
    <property type="term" value="C:plasma membrane"/>
    <property type="evidence" value="ECO:0007669"/>
    <property type="project" value="UniProtKB-SubCell"/>
</dbReference>
<dbReference type="InterPro" id="IPR049453">
    <property type="entry name" value="Memb_transporter_dom"/>
</dbReference>
<dbReference type="AlphaFoldDB" id="A0AA95EWU8"/>
<dbReference type="PANTHER" id="PTHR30509:SF9">
    <property type="entry name" value="MULTIDRUG RESISTANCE PROTEIN MDTO"/>
    <property type="match status" value="1"/>
</dbReference>
<evidence type="ECO:0000256" key="1">
    <source>
        <dbReference type="ARBA" id="ARBA00004651"/>
    </source>
</evidence>
<dbReference type="PANTHER" id="PTHR30509">
    <property type="entry name" value="P-HYDROXYBENZOIC ACID EFFLUX PUMP SUBUNIT-RELATED"/>
    <property type="match status" value="1"/>
</dbReference>
<organism evidence="9 10">
    <name type="scientific">Candidatus Cohnella colombiensis</name>
    <dbReference type="NCBI Taxonomy" id="3121368"/>
    <lineage>
        <taxon>Bacteria</taxon>
        <taxon>Bacillati</taxon>
        <taxon>Bacillota</taxon>
        <taxon>Bacilli</taxon>
        <taxon>Bacillales</taxon>
        <taxon>Paenibacillaceae</taxon>
        <taxon>Cohnella</taxon>
    </lineage>
</organism>
<comment type="subcellular location">
    <subcellularLocation>
        <location evidence="1">Cell membrane</location>
        <topology evidence="1">Multi-pass membrane protein</topology>
    </subcellularLocation>
</comment>
<evidence type="ECO:0000256" key="4">
    <source>
        <dbReference type="ARBA" id="ARBA00022989"/>
    </source>
</evidence>
<feature type="domain" description="Integral membrane bound transporter" evidence="8">
    <location>
        <begin position="363"/>
        <end position="489"/>
    </location>
</feature>
<evidence type="ECO:0000313" key="10">
    <source>
        <dbReference type="Proteomes" id="UP001178662"/>
    </source>
</evidence>
<feature type="transmembrane region" description="Helical" evidence="7">
    <location>
        <begin position="377"/>
        <end position="396"/>
    </location>
</feature>
<dbReference type="Pfam" id="PF13515">
    <property type="entry name" value="FUSC_2"/>
    <property type="match status" value="1"/>
</dbReference>
<evidence type="ECO:0000256" key="5">
    <source>
        <dbReference type="ARBA" id="ARBA00023136"/>
    </source>
</evidence>
<feature type="transmembrane region" description="Helical" evidence="7">
    <location>
        <begin position="473"/>
        <end position="495"/>
    </location>
</feature>
<sequence length="654" mass="72729">MSPTKQRKSGGAGDTKINMLHKMFVQAFKLKDIPFPYLKAFRAGLAASLPVFIGLILNHFEYGLLASLGGFTYLYVFNQPYAQRAKRIFFVMLGLTSSVVLGTVMAPYPLGAAFVMGLIGALPIFIFGALRITGPSAIFFILIYAMTTGMPVDPSLAPLRGGLVLLGGALSWIISMLGWFANPHGPEIKAVKNVYFELAQVLNSVGTEKFNTARHRTVLALKDAEDILVAGYSTIAKANTLKRLILLNEQANSIFLESLELAFKGKANLPKGLKQSVRALALAIGDKKKNNVTIPHQEQMDKEVESLYMKIDNAYAVWNESVDQIQREVQISKPPLKTQILATFDKDSVVFLTAIRSGVFILIAAIIAISFDFNRSYWIPLSCAAVMAGSTFVGTFHRAIQRTFGTILGILIASLILTYVHNGYLIILVILGLTFLTEIFIVKNYGFAAMFFTPAALVMAEYSTGIFDFHYFATVRITDILVGSMIGLIGTIVIGRRLASSLMNRFIAKTIRSQGQFLLMLFSENNNKITLDKCRERSKMQTNLSNLLTVYNTSLGELHSNKNRIESMWPIIFSIEQMGYYLDASLKYYKRPVLSEADLSQLFYIFETMAIAVDYNSPLKIKNIPEIKGFSKIRHEILVLQEALNLRGNLHQTL</sequence>
<gene>
    <name evidence="9" type="ORF">P0Y55_18105</name>
</gene>
<keyword evidence="10" id="KW-1185">Reference proteome</keyword>
<name>A0AA95EWU8_9BACL</name>
<dbReference type="Proteomes" id="UP001178662">
    <property type="component" value="Chromosome"/>
</dbReference>
<feature type="transmembrane region" description="Helical" evidence="7">
    <location>
        <begin position="51"/>
        <end position="76"/>
    </location>
</feature>
<accession>A0AA95EWU8</accession>
<evidence type="ECO:0000313" key="9">
    <source>
        <dbReference type="EMBL" id="WEK54421.1"/>
    </source>
</evidence>
<feature type="transmembrane region" description="Helical" evidence="7">
    <location>
        <begin position="449"/>
        <end position="467"/>
    </location>
</feature>
<protein>
    <submittedName>
        <fullName evidence="9">FUSC family protein</fullName>
    </submittedName>
</protein>
<keyword evidence="4 7" id="KW-1133">Transmembrane helix</keyword>
<keyword evidence="2" id="KW-1003">Cell membrane</keyword>